<dbReference type="PANTHER" id="PTHR30023">
    <property type="entry name" value="D-ALANYL-D-ALANINE CARBOXYPEPTIDASE"/>
    <property type="match status" value="1"/>
</dbReference>
<dbReference type="RefSeq" id="WP_055425826.1">
    <property type="nucleotide sequence ID" value="NZ_FCOR01000009.1"/>
</dbReference>
<name>A0A0X3ANC5_9FLAO</name>
<dbReference type="EMBL" id="FCOR01000009">
    <property type="protein sequence ID" value="CVK16639.1"/>
    <property type="molecule type" value="Genomic_DNA"/>
</dbReference>
<reference evidence="3 4" key="1">
    <citation type="submission" date="2016-01" db="EMBL/GenBank/DDBJ databases">
        <authorList>
            <person name="McClelland M."/>
            <person name="Jain A."/>
            <person name="Saraogi P."/>
            <person name="Mendelson R."/>
            <person name="Westerman R."/>
            <person name="SanMiguel P."/>
            <person name="Csonka L."/>
        </authorList>
    </citation>
    <scope>NUCLEOTIDE SEQUENCE [LARGE SCALE GENOMIC DNA]</scope>
    <source>
        <strain evidence="3 4">R-53146</strain>
    </source>
</reference>
<dbReference type="Proteomes" id="UP000182761">
    <property type="component" value="Unassembled WGS sequence"/>
</dbReference>
<proteinExistence type="inferred from homology"/>
<protein>
    <submittedName>
        <fullName evidence="3">D-alanyl-D-alanine carboxypeptidase / D-alanyl-D-alanine-endopeptidase (Penicillin-binding protein 4)</fullName>
    </submittedName>
</protein>
<dbReference type="GO" id="GO:0004185">
    <property type="term" value="F:serine-type carboxypeptidase activity"/>
    <property type="evidence" value="ECO:0007669"/>
    <property type="project" value="InterPro"/>
</dbReference>
<keyword evidence="3" id="KW-0645">Protease</keyword>
<dbReference type="STRING" id="1586267.GCA_001418685_01502"/>
<dbReference type="Gene3D" id="3.40.710.10">
    <property type="entry name" value="DD-peptidase/beta-lactamase superfamily"/>
    <property type="match status" value="1"/>
</dbReference>
<sequence length="414" mass="48440">MKKIFSIVLYLFISFSLYSQNIFLDKHFSSDFYSNHWSGFYLYDPLEKKEVYNYQGEKYFIPASNVKIFTLYTGMKLIPDSLPSLKYISKNDTLYICGTGDPTLLEPYFNQKKVIDFLKNRKETIALFTGNFDDTCYGPGWSWEDYAEYFSPERASFPIYGNVVTIFSPTKIYPSYFINDVKFDHKEFPREFKKNKFYFYGNKKLQIPFITSDSLTKVLLEKELNKFVYLTGKFPKEKFSYLYSIPSDSLYRRMMLVSDNFLAEQILLMGSLSISDKLNSNATIRLMLSSYLKDIPQQPRWVDGSGLSRYNNFTPKDMVYILTKLYEDIPYKRLISLFPIGGVSGTLKNNFQGNPPYIFAKTGGMKGVSNLSGYLETKSGKVLIFSFMNNNFQYSSKQIRENMQKVLEYVRDYY</sequence>
<keyword evidence="3" id="KW-0121">Carboxypeptidase</keyword>
<dbReference type="InterPro" id="IPR000667">
    <property type="entry name" value="Peptidase_S13"/>
</dbReference>
<evidence type="ECO:0000313" key="3">
    <source>
        <dbReference type="EMBL" id="CVK16639.1"/>
    </source>
</evidence>
<dbReference type="SUPFAM" id="SSF56601">
    <property type="entry name" value="beta-lactamase/transpeptidase-like"/>
    <property type="match status" value="1"/>
</dbReference>
<dbReference type="Pfam" id="PF02113">
    <property type="entry name" value="Peptidase_S13"/>
    <property type="match status" value="2"/>
</dbReference>
<dbReference type="OrthoDB" id="9802627at2"/>
<dbReference type="GO" id="GO:0000270">
    <property type="term" value="P:peptidoglycan metabolic process"/>
    <property type="evidence" value="ECO:0007669"/>
    <property type="project" value="TreeGrafter"/>
</dbReference>
<evidence type="ECO:0000256" key="2">
    <source>
        <dbReference type="ARBA" id="ARBA00022801"/>
    </source>
</evidence>
<evidence type="ECO:0000313" key="4">
    <source>
        <dbReference type="Proteomes" id="UP000182761"/>
    </source>
</evidence>
<dbReference type="AlphaFoldDB" id="A0A0X3ANC5"/>
<dbReference type="PRINTS" id="PR00922">
    <property type="entry name" value="DADACBPTASE3"/>
</dbReference>
<keyword evidence="4" id="KW-1185">Reference proteome</keyword>
<accession>A0A0X3ANC5</accession>
<gene>
    <name evidence="3" type="ORF">Ga0061079_10929</name>
</gene>
<keyword evidence="2" id="KW-0378">Hydrolase</keyword>
<comment type="similarity">
    <text evidence="1">Belongs to the peptidase S13 family.</text>
</comment>
<dbReference type="InterPro" id="IPR012338">
    <property type="entry name" value="Beta-lactam/transpept-like"/>
</dbReference>
<dbReference type="GO" id="GO:0006508">
    <property type="term" value="P:proteolysis"/>
    <property type="evidence" value="ECO:0007669"/>
    <property type="project" value="InterPro"/>
</dbReference>
<dbReference type="PANTHER" id="PTHR30023:SF0">
    <property type="entry name" value="PENICILLIN-SENSITIVE CARBOXYPEPTIDASE A"/>
    <property type="match status" value="1"/>
</dbReference>
<evidence type="ECO:0000256" key="1">
    <source>
        <dbReference type="ARBA" id="ARBA00006096"/>
    </source>
</evidence>
<organism evidence="3 4">
    <name type="scientific">Apibacter mensalis</name>
    <dbReference type="NCBI Taxonomy" id="1586267"/>
    <lineage>
        <taxon>Bacteria</taxon>
        <taxon>Pseudomonadati</taxon>
        <taxon>Bacteroidota</taxon>
        <taxon>Flavobacteriia</taxon>
        <taxon>Flavobacteriales</taxon>
        <taxon>Weeksellaceae</taxon>
        <taxon>Apibacter</taxon>
    </lineage>
</organism>